<evidence type="ECO:0000256" key="1">
    <source>
        <dbReference type="SAM" id="MobiDB-lite"/>
    </source>
</evidence>
<name>Q13U26_PARXL</name>
<reference evidence="2 3" key="1">
    <citation type="journal article" date="2006" name="Proc. Natl. Acad. Sci. U.S.A.">
        <title>Burkholderia xenovorans LB400 harbors a multi-replicon, 9.73-Mbp genome shaped for versatility.</title>
        <authorList>
            <person name="Chain P.S."/>
            <person name="Denef V.J."/>
            <person name="Konstantinidis K.T."/>
            <person name="Vergez L.M."/>
            <person name="Agullo L."/>
            <person name="Reyes V.L."/>
            <person name="Hauser L."/>
            <person name="Cordova M."/>
            <person name="Gomez L."/>
            <person name="Gonzalez M."/>
            <person name="Land M."/>
            <person name="Lao V."/>
            <person name="Larimer F."/>
            <person name="LiPuma J.J."/>
            <person name="Mahenthiralingam E."/>
            <person name="Malfatti S.A."/>
            <person name="Marx C.J."/>
            <person name="Parnell J.J."/>
            <person name="Ramette A."/>
            <person name="Richardson P."/>
            <person name="Seeger M."/>
            <person name="Smith D."/>
            <person name="Spilker T."/>
            <person name="Sul W.J."/>
            <person name="Tsoi T.V."/>
            <person name="Ulrich L.E."/>
            <person name="Zhulin I.B."/>
            <person name="Tiedje J.M."/>
        </authorList>
    </citation>
    <scope>NUCLEOTIDE SEQUENCE [LARGE SCALE GENOMIC DNA]</scope>
    <source>
        <strain evidence="2 3">LB400</strain>
    </source>
</reference>
<feature type="region of interest" description="Disordered" evidence="1">
    <location>
        <begin position="61"/>
        <end position="94"/>
    </location>
</feature>
<organism evidence="2 3">
    <name type="scientific">Paraburkholderia xenovorans (strain LB400)</name>
    <dbReference type="NCBI Taxonomy" id="266265"/>
    <lineage>
        <taxon>Bacteria</taxon>
        <taxon>Pseudomonadati</taxon>
        <taxon>Pseudomonadota</taxon>
        <taxon>Betaproteobacteria</taxon>
        <taxon>Burkholderiales</taxon>
        <taxon>Burkholderiaceae</taxon>
        <taxon>Paraburkholderia</taxon>
    </lineage>
</organism>
<sequence>MRRTRQKSRLRKQIKRFDLSRISTILGARNSVLHYILCSAVHNRVNNQVHNRVYKSAAPRFRARRRKHSRQRKNSCGAAGTTTGGIQKTFRKRA</sequence>
<dbReference type="STRING" id="266265.Bxe_A0520"/>
<proteinExistence type="predicted"/>
<evidence type="ECO:0000313" key="3">
    <source>
        <dbReference type="Proteomes" id="UP000001817"/>
    </source>
</evidence>
<dbReference type="Proteomes" id="UP000001817">
    <property type="component" value="Chromosome 1"/>
</dbReference>
<protein>
    <submittedName>
        <fullName evidence="2">Uncharacterized protein</fullName>
    </submittedName>
</protein>
<dbReference type="AlphaFoldDB" id="Q13U26"/>
<accession>Q13U26</accession>
<gene>
    <name evidence="2" type="ORF">Bxe_A0520</name>
</gene>
<evidence type="ECO:0000313" key="2">
    <source>
        <dbReference type="EMBL" id="ABE32413.1"/>
    </source>
</evidence>
<dbReference type="KEGG" id="bxe:Bxe_A0520"/>
<dbReference type="EMBL" id="CP000270">
    <property type="protein sequence ID" value="ABE32413.1"/>
    <property type="molecule type" value="Genomic_DNA"/>
</dbReference>
<keyword evidence="3" id="KW-1185">Reference proteome</keyword>
<feature type="compositionally biased region" description="Basic residues" evidence="1">
    <location>
        <begin position="61"/>
        <end position="73"/>
    </location>
</feature>